<dbReference type="EMBL" id="RCCI01000006">
    <property type="protein sequence ID" value="RLJ63743.1"/>
    <property type="molecule type" value="Genomic_DNA"/>
</dbReference>
<comment type="caution">
    <text evidence="3">The sequence shown here is derived from an EMBL/GenBank/DDBJ whole genome shotgun (WGS) entry which is preliminary data.</text>
</comment>
<dbReference type="Gene3D" id="3.40.50.300">
    <property type="entry name" value="P-loop containing nucleotide triphosphate hydrolases"/>
    <property type="match status" value="1"/>
</dbReference>
<evidence type="ECO:0000313" key="4">
    <source>
        <dbReference type="Proteomes" id="UP000268908"/>
    </source>
</evidence>
<feature type="compositionally biased region" description="Low complexity" evidence="1">
    <location>
        <begin position="364"/>
        <end position="375"/>
    </location>
</feature>
<dbReference type="GO" id="GO:0042834">
    <property type="term" value="F:peptidoglycan binding"/>
    <property type="evidence" value="ECO:0007669"/>
    <property type="project" value="InterPro"/>
</dbReference>
<keyword evidence="4" id="KW-1185">Reference proteome</keyword>
<evidence type="ECO:0000259" key="2">
    <source>
        <dbReference type="Pfam" id="PF13401"/>
    </source>
</evidence>
<gene>
    <name evidence="3" type="ORF">DFR35_2375</name>
</gene>
<accession>A0A497XBN8</accession>
<name>A0A497XBN8_9PROT</name>
<organism evidence="3 4">
    <name type="scientific">Sulfurisoma sediminicola</name>
    <dbReference type="NCBI Taxonomy" id="1381557"/>
    <lineage>
        <taxon>Bacteria</taxon>
        <taxon>Pseudomonadati</taxon>
        <taxon>Pseudomonadota</taxon>
        <taxon>Betaproteobacteria</taxon>
        <taxon>Nitrosomonadales</taxon>
        <taxon>Sterolibacteriaceae</taxon>
        <taxon>Sulfurisoma</taxon>
    </lineage>
</organism>
<dbReference type="Pfam" id="PF13401">
    <property type="entry name" value="AAA_22"/>
    <property type="match status" value="1"/>
</dbReference>
<proteinExistence type="predicted"/>
<dbReference type="InterPro" id="IPR027417">
    <property type="entry name" value="P-loop_NTPase"/>
</dbReference>
<dbReference type="RefSeq" id="WP_121242649.1">
    <property type="nucleotide sequence ID" value="NZ_BHVV01000003.1"/>
</dbReference>
<dbReference type="PANTHER" id="PTHR35894:SF1">
    <property type="entry name" value="PHOSPHORIBULOKINASE _ URIDINE KINASE FAMILY"/>
    <property type="match status" value="1"/>
</dbReference>
<dbReference type="Gene3D" id="3.30.70.1070">
    <property type="entry name" value="Sporulation related repeat"/>
    <property type="match status" value="1"/>
</dbReference>
<dbReference type="SUPFAM" id="SSF52540">
    <property type="entry name" value="P-loop containing nucleoside triphosphate hydrolases"/>
    <property type="match status" value="1"/>
</dbReference>
<dbReference type="Proteomes" id="UP000268908">
    <property type="component" value="Unassembled WGS sequence"/>
</dbReference>
<evidence type="ECO:0000313" key="3">
    <source>
        <dbReference type="EMBL" id="RLJ63743.1"/>
    </source>
</evidence>
<reference evidence="3 4" key="1">
    <citation type="submission" date="2018-10" db="EMBL/GenBank/DDBJ databases">
        <title>Genomic Encyclopedia of Type Strains, Phase IV (KMG-IV): sequencing the most valuable type-strain genomes for metagenomic binning, comparative biology and taxonomic classification.</title>
        <authorList>
            <person name="Goeker M."/>
        </authorList>
    </citation>
    <scope>NUCLEOTIDE SEQUENCE [LARGE SCALE GENOMIC DNA]</scope>
    <source>
        <strain evidence="3 4">DSM 26916</strain>
    </source>
</reference>
<protein>
    <submittedName>
        <fullName evidence="3">Type II secretory pathway predicted ATPase ExeA</fullName>
    </submittedName>
</protein>
<evidence type="ECO:0000256" key="1">
    <source>
        <dbReference type="SAM" id="MobiDB-lite"/>
    </source>
</evidence>
<dbReference type="AlphaFoldDB" id="A0A497XBN8"/>
<feature type="domain" description="ORC1/DEAH AAA+ ATPase" evidence="2">
    <location>
        <begin position="41"/>
        <end position="171"/>
    </location>
</feature>
<dbReference type="GO" id="GO:0016887">
    <property type="term" value="F:ATP hydrolysis activity"/>
    <property type="evidence" value="ECO:0007669"/>
    <property type="project" value="InterPro"/>
</dbReference>
<feature type="compositionally biased region" description="Polar residues" evidence="1">
    <location>
        <begin position="346"/>
        <end position="363"/>
    </location>
</feature>
<dbReference type="InterPro" id="IPR049945">
    <property type="entry name" value="AAA_22"/>
</dbReference>
<dbReference type="InterPro" id="IPR036680">
    <property type="entry name" value="SPOR-like_sf"/>
</dbReference>
<feature type="region of interest" description="Disordered" evidence="1">
    <location>
        <begin position="325"/>
        <end position="379"/>
    </location>
</feature>
<dbReference type="InterPro" id="IPR052026">
    <property type="entry name" value="ExeA_AAA_ATPase_DNA-bind"/>
</dbReference>
<feature type="compositionally biased region" description="Low complexity" evidence="1">
    <location>
        <begin position="329"/>
        <end position="344"/>
    </location>
</feature>
<dbReference type="PANTHER" id="PTHR35894">
    <property type="entry name" value="GENERAL SECRETION PATHWAY PROTEIN A-RELATED"/>
    <property type="match status" value="1"/>
</dbReference>
<sequence length="498" mass="54050">MYLEHFGLSEVPFRITPHTDFFFAGANRGATLEALMYAITHDEGIVKVSGEVGSGKTMLCRVLMERLPAHVSIVYLANPSLARDDILYAIADELELEIPEHTRLATMLRILQDHLIELYAEDRQVVVLIDEAHAMPAETLEEIRLLSNLESNRHKLMQLVLFGQPELNEVLSRPDMRQLKERITHNFALEPLVREDIAEYLDFRMRAAGYKGPSIFAPAAIREIARASLGLTRRVNILADKALLAAYSQNTHQITARHVKAAVADSEFGTMPRADRTAWIAAAATVVLVVAGAGVFWSQQGAPPTPVAIPPAPAPAAAPIPAAAPAPTPTAVAPPAAPAAPAAPQSAPTMASPSNPVTAAPTNAASQPPALSAAPAAPPVPPVPPAPVAWQKLPQAVQKRLAEHRSWFEKTPNDRWFIQLLGTDSSQARRIEALLARADALLDPAQVRVYFVPLHGSERMGVIYGDFPSRAAAVEALKTLPTELRPYQPYPRQVVKLR</sequence>
<dbReference type="OrthoDB" id="9783370at2"/>